<sequence length="356" mass="40326">MNKESNMPQILSKSKAPGVDFCGVDGYYYIVRSDLRCYMRATNFNGGSQLELFQLHNSCQGGDHYLAHQNGYFYIIKGDNFRRVSDMTNDSEATVFSLHPDCRGGDHYLSSHGNFYIIFQDKGFYRSVAHLDTAEDLTDYTFHPECKNGLYYWGTKNFFYFLKPQNEWGIQYHRCTDLHVNLNVATYSFHGTVVPFIPGGLAIIQGPAFGRWEALKTISNESNAPVVWSKRITKKMGYNKMKMDAVEKAWKIQMGTSYQAGALIEAIAKFQFSLSAEYGGHSVDTTQENWSDVTETEESIQVSLQPKSQLYIWQYQLGFGKEAVLFCRDMKLTDSSTPSSNVPLPASSTPVAKKLT</sequence>
<accession>A0ACB8EXH6</accession>
<dbReference type="EMBL" id="CM037628">
    <property type="protein sequence ID" value="KAH7997099.1"/>
    <property type="molecule type" value="Genomic_DNA"/>
</dbReference>
<reference evidence="1" key="1">
    <citation type="submission" date="2021-08" db="EMBL/GenBank/DDBJ databases">
        <title>The first chromosome-level gecko genome reveals the dynamic sex chromosomes of Neotropical dwarf geckos (Sphaerodactylidae: Sphaerodactylus).</title>
        <authorList>
            <person name="Pinto B.J."/>
            <person name="Keating S.E."/>
            <person name="Gamble T."/>
        </authorList>
    </citation>
    <scope>NUCLEOTIDE SEQUENCE</scope>
    <source>
        <strain evidence="1">TG3544</strain>
    </source>
</reference>
<keyword evidence="2" id="KW-1185">Reference proteome</keyword>
<protein>
    <submittedName>
        <fullName evidence="1">Uncharacterized protein</fullName>
    </submittedName>
</protein>
<proteinExistence type="predicted"/>
<organism evidence="1 2">
    <name type="scientific">Sphaerodactylus townsendi</name>
    <dbReference type="NCBI Taxonomy" id="933632"/>
    <lineage>
        <taxon>Eukaryota</taxon>
        <taxon>Metazoa</taxon>
        <taxon>Chordata</taxon>
        <taxon>Craniata</taxon>
        <taxon>Vertebrata</taxon>
        <taxon>Euteleostomi</taxon>
        <taxon>Lepidosauria</taxon>
        <taxon>Squamata</taxon>
        <taxon>Bifurcata</taxon>
        <taxon>Gekkota</taxon>
        <taxon>Sphaerodactylidae</taxon>
        <taxon>Sphaerodactylus</taxon>
    </lineage>
</organism>
<name>A0ACB8EXH6_9SAUR</name>
<evidence type="ECO:0000313" key="2">
    <source>
        <dbReference type="Proteomes" id="UP000827872"/>
    </source>
</evidence>
<dbReference type="Proteomes" id="UP000827872">
    <property type="component" value="Linkage Group LG15"/>
</dbReference>
<gene>
    <name evidence="1" type="ORF">K3G42_013328</name>
</gene>
<comment type="caution">
    <text evidence="1">The sequence shown here is derived from an EMBL/GenBank/DDBJ whole genome shotgun (WGS) entry which is preliminary data.</text>
</comment>
<evidence type="ECO:0000313" key="1">
    <source>
        <dbReference type="EMBL" id="KAH7997099.1"/>
    </source>
</evidence>